<evidence type="ECO:0000256" key="1">
    <source>
        <dbReference type="SAM" id="MobiDB-lite"/>
    </source>
</evidence>
<dbReference type="OrthoDB" id="1262810at2759"/>
<organism evidence="2 3">
    <name type="scientific">Hyaloscypha hepaticicola</name>
    <dbReference type="NCBI Taxonomy" id="2082293"/>
    <lineage>
        <taxon>Eukaryota</taxon>
        <taxon>Fungi</taxon>
        <taxon>Dikarya</taxon>
        <taxon>Ascomycota</taxon>
        <taxon>Pezizomycotina</taxon>
        <taxon>Leotiomycetes</taxon>
        <taxon>Helotiales</taxon>
        <taxon>Hyaloscyphaceae</taxon>
        <taxon>Hyaloscypha</taxon>
    </lineage>
</organism>
<accession>A0A2J6PNU7</accession>
<sequence length="1661" mass="189214">MANPLNITVEQAQEIIRNEAKNKGWVRPELRQSQLPETLEALESLRRIRDSFGAIVHVIATGIGSRRGRFILELIQNVEDCDFNYTMDIPSMSFEVNPYEIIIESNQDGFIERDVSGICQVGNSWKRGMPGYVGDKGIGFKSVFGVASRVDIQSNAFSFFLEYNGGDTTDDKLGIITPIVGNEPIAPSQRPLTRMKLTLDGRTPYSALVSDFAAIPNTLLLFLSKLKKISFKVDNPELAISKTTNFSISDEEGRIKCITMQAGESIRPQKWRYIVLREHLTGLPNDPARPGIDQCEGVLAFPVDASGLPSSHLEHDIYAFLPVRTVGFKFLLQADFLLQANREEVTVDSDWNKEILNQISDMFCDAMDNFSKNPSLRFLWMRYLPIGIISYTNPLWGDLSSQIFETLSQRRLLYAHEPSQQYEDGFRSFPDQLRILPDDHLDDRTHSPLFADLPRTDANKRYLSLEYERSDVELLRTAFQLRDIRPAQMVYRIEQDLNSPSSVMQSPDTDQHWHSRAADLITSLIDREPSVTNMIKQRLLPLIPLSSGRWVTAATPDLRFPSLRGPHIPHDLALTVDLEAARNPSRRIMFERLGVTPIRPSEVIDRIWIFYSQQVPAFNLNTSKAHLAYLYWHHDQLRADDPRFRRLWLYDDYEVRVPCDDSRTIYMPLNDEYGPMELLKSVPDPRNPALVVPECSVPYLNSGYLHLFPPTQRRNGLAWPDWLQKGPGVRRNLRLKYRAGSLSPEFRHLLNYRPEKILNVLKADWAVYRPDMSHSIEDEISQAEVLCRDSRPAVLSSTYFPTTSLLEKAQELGVSQVFPFVKISDLAEDDIAFEDWRFLSRFGVKFEDNLTFYLSVLQQHKGANHALWNNETRTGILKTYEEISDHCNEISRNTVVQAFDQHSLILHPRAFLPNSTSAIWLKPQTCLWRGPENLLDKVPLATVASYRNNPKIRILFNEKLGIRNAHWTDYLDALLQFKISEPQDLQGKVLQVYEFLRSSRLSEEDLLSLLTTFENQRLVYAPQDPFWFSPSQCLWDSPVPVPGKAILHPFYPDSLIPFFQNRLRISPASLDTLVEGLCTLAQGRPSVNNIKKMIEAINAKDPRREDLISLAEVRFLPIRRTGPASTEVHFQNCRSNFSVVDRTKLADIFKQHTGLLDFSLEKVLSLAPFLQALGLGNKYLSKLCTEETARPNHGVLDEVLTQNFKNRAYYFLRCAVSNRTPRLIQGHFQPLYGQLQATSIFKADEISTKYTIRYQNGEIIGPISQNTGHVHIEEQEGGWRIYVPRDRDAKEICYKMELPLALASLFKIPPLARENLGHVLNSRLSVIDELLENGGVGMVPGLDAPERNNVENVDADREDHAEEGLPSGRSVQTNAGEIDLVLRPSGRVAPIPVRLGTPSSSNSGQESGRVSPSENSDPFRSVSPEIPEENALVARNAYLELLDNVIRIARRAVLPCSDALVPGIGGFHPGYVHDEAFGVRTQGQMNHDFKIGAAGELFAYELLVKYLSPSFSWDNWTSTIKNRVLIHPNYSKRERWPGQREISDIRFNDTRSFLTQHLINGGYLDGDVWSGATPEYFIEVKTTTGDCGDRFFMSSNQYRLMQEMTLVEGQVSNKIYVIFRVYNLGRDSLNVKLYVDPWAHRRQGNRGTLVFAEHTWTVTSM</sequence>
<dbReference type="Gene3D" id="3.30.565.10">
    <property type="entry name" value="Histidine kinase-like ATPase, C-terminal domain"/>
    <property type="match status" value="1"/>
</dbReference>
<dbReference type="SUPFAM" id="SSF55874">
    <property type="entry name" value="ATPase domain of HSP90 chaperone/DNA topoisomerase II/histidine kinase"/>
    <property type="match status" value="1"/>
</dbReference>
<evidence type="ECO:0000313" key="2">
    <source>
        <dbReference type="EMBL" id="PMD15700.1"/>
    </source>
</evidence>
<evidence type="ECO:0000313" key="3">
    <source>
        <dbReference type="Proteomes" id="UP000235672"/>
    </source>
</evidence>
<protein>
    <submittedName>
        <fullName evidence="2">Uncharacterized protein</fullName>
    </submittedName>
</protein>
<gene>
    <name evidence="2" type="ORF">NA56DRAFT_649954</name>
</gene>
<name>A0A2J6PNU7_9HELO</name>
<dbReference type="PANTHER" id="PTHR32387">
    <property type="entry name" value="WU:FJ29H11"/>
    <property type="match status" value="1"/>
</dbReference>
<dbReference type="Proteomes" id="UP000235672">
    <property type="component" value="Unassembled WGS sequence"/>
</dbReference>
<dbReference type="InterPro" id="IPR036890">
    <property type="entry name" value="HATPase_C_sf"/>
</dbReference>
<dbReference type="EMBL" id="KZ613511">
    <property type="protein sequence ID" value="PMD15700.1"/>
    <property type="molecule type" value="Genomic_DNA"/>
</dbReference>
<dbReference type="InterPro" id="IPR052957">
    <property type="entry name" value="Auxin_embryo_med"/>
</dbReference>
<dbReference type="PANTHER" id="PTHR32387:SF0">
    <property type="entry name" value="PROTEIN NO VEIN"/>
    <property type="match status" value="1"/>
</dbReference>
<feature type="region of interest" description="Disordered" evidence="1">
    <location>
        <begin position="1389"/>
        <end position="1423"/>
    </location>
</feature>
<feature type="compositionally biased region" description="Polar residues" evidence="1">
    <location>
        <begin position="1397"/>
        <end position="1418"/>
    </location>
</feature>
<reference evidence="2 3" key="1">
    <citation type="submission" date="2016-05" db="EMBL/GenBank/DDBJ databases">
        <title>A degradative enzymes factory behind the ericoid mycorrhizal symbiosis.</title>
        <authorList>
            <consortium name="DOE Joint Genome Institute"/>
            <person name="Martino E."/>
            <person name="Morin E."/>
            <person name="Grelet G."/>
            <person name="Kuo A."/>
            <person name="Kohler A."/>
            <person name="Daghino S."/>
            <person name="Barry K."/>
            <person name="Choi C."/>
            <person name="Cichocki N."/>
            <person name="Clum A."/>
            <person name="Copeland A."/>
            <person name="Hainaut M."/>
            <person name="Haridas S."/>
            <person name="Labutti K."/>
            <person name="Lindquist E."/>
            <person name="Lipzen A."/>
            <person name="Khouja H.-R."/>
            <person name="Murat C."/>
            <person name="Ohm R."/>
            <person name="Olson A."/>
            <person name="Spatafora J."/>
            <person name="Veneault-Fourrey C."/>
            <person name="Henrissat B."/>
            <person name="Grigoriev I."/>
            <person name="Martin F."/>
            <person name="Perotto S."/>
        </authorList>
    </citation>
    <scope>NUCLEOTIDE SEQUENCE [LARGE SCALE GENOMIC DNA]</scope>
    <source>
        <strain evidence="2 3">UAMH 7357</strain>
    </source>
</reference>
<proteinExistence type="predicted"/>
<keyword evidence="3" id="KW-1185">Reference proteome</keyword>